<dbReference type="Proteomes" id="UP001529510">
    <property type="component" value="Unassembled WGS sequence"/>
</dbReference>
<evidence type="ECO:0000313" key="1">
    <source>
        <dbReference type="EMBL" id="KAL0167322.1"/>
    </source>
</evidence>
<dbReference type="EMBL" id="JAMKFB020000019">
    <property type="protein sequence ID" value="KAL0167322.1"/>
    <property type="molecule type" value="Genomic_DNA"/>
</dbReference>
<accession>A0ABD0P0Q3</accession>
<dbReference type="AlphaFoldDB" id="A0ABD0P0Q3"/>
<keyword evidence="2" id="KW-1185">Reference proteome</keyword>
<sequence length="51" mass="5678">MAVWSRSNAVWSNRVTNRHGNLIISEFAASDAGTYIVLDSEEKLLITLTVK</sequence>
<reference evidence="1 2" key="1">
    <citation type="submission" date="2024-05" db="EMBL/GenBank/DDBJ databases">
        <title>Genome sequencing and assembly of Indian major carp, Cirrhinus mrigala (Hamilton, 1822).</title>
        <authorList>
            <person name="Mohindra V."/>
            <person name="Chowdhury L.M."/>
            <person name="Lal K."/>
            <person name="Jena J.K."/>
        </authorList>
    </citation>
    <scope>NUCLEOTIDE SEQUENCE [LARGE SCALE GENOMIC DNA]</scope>
    <source>
        <strain evidence="1">CM1030</strain>
        <tissue evidence="1">Blood</tissue>
    </source>
</reference>
<evidence type="ECO:0000313" key="2">
    <source>
        <dbReference type="Proteomes" id="UP001529510"/>
    </source>
</evidence>
<gene>
    <name evidence="1" type="ORF">M9458_039166</name>
</gene>
<organism evidence="1 2">
    <name type="scientific">Cirrhinus mrigala</name>
    <name type="common">Mrigala</name>
    <dbReference type="NCBI Taxonomy" id="683832"/>
    <lineage>
        <taxon>Eukaryota</taxon>
        <taxon>Metazoa</taxon>
        <taxon>Chordata</taxon>
        <taxon>Craniata</taxon>
        <taxon>Vertebrata</taxon>
        <taxon>Euteleostomi</taxon>
        <taxon>Actinopterygii</taxon>
        <taxon>Neopterygii</taxon>
        <taxon>Teleostei</taxon>
        <taxon>Ostariophysi</taxon>
        <taxon>Cypriniformes</taxon>
        <taxon>Cyprinidae</taxon>
        <taxon>Labeoninae</taxon>
        <taxon>Labeonini</taxon>
        <taxon>Cirrhinus</taxon>
    </lineage>
</organism>
<comment type="caution">
    <text evidence="1">The sequence shown here is derived from an EMBL/GenBank/DDBJ whole genome shotgun (WGS) entry which is preliminary data.</text>
</comment>
<proteinExistence type="predicted"/>
<name>A0ABD0P0Q3_CIRMR</name>
<feature type="non-terminal residue" evidence="1">
    <location>
        <position position="51"/>
    </location>
</feature>
<protein>
    <submittedName>
        <fullName evidence="1">Uncharacterized protein</fullName>
    </submittedName>
</protein>